<dbReference type="InterPro" id="IPR036390">
    <property type="entry name" value="WH_DNA-bd_sf"/>
</dbReference>
<name>A0A2S6ND93_9HYPH</name>
<keyword evidence="2" id="KW-0238">DNA-binding</keyword>
<protein>
    <submittedName>
        <fullName evidence="4">Uncharacterized protein</fullName>
    </submittedName>
</protein>
<dbReference type="InterPro" id="IPR000835">
    <property type="entry name" value="HTH_MarR-typ"/>
</dbReference>
<dbReference type="InterPro" id="IPR036388">
    <property type="entry name" value="WH-like_DNA-bd_sf"/>
</dbReference>
<evidence type="ECO:0000256" key="1">
    <source>
        <dbReference type="ARBA" id="ARBA00023015"/>
    </source>
</evidence>
<dbReference type="Proteomes" id="UP000239089">
    <property type="component" value="Unassembled WGS sequence"/>
</dbReference>
<dbReference type="PRINTS" id="PR00598">
    <property type="entry name" value="HTHMARR"/>
</dbReference>
<dbReference type="EMBL" id="NHSJ01000038">
    <property type="protein sequence ID" value="PPQ32561.1"/>
    <property type="molecule type" value="Genomic_DNA"/>
</dbReference>
<keyword evidence="1" id="KW-0805">Transcription regulation</keyword>
<dbReference type="PANTHER" id="PTHR33164">
    <property type="entry name" value="TRANSCRIPTIONAL REGULATOR, MARR FAMILY"/>
    <property type="match status" value="1"/>
</dbReference>
<evidence type="ECO:0000313" key="5">
    <source>
        <dbReference type="Proteomes" id="UP000239089"/>
    </source>
</evidence>
<dbReference type="GO" id="GO:0006950">
    <property type="term" value="P:response to stress"/>
    <property type="evidence" value="ECO:0007669"/>
    <property type="project" value="TreeGrafter"/>
</dbReference>
<evidence type="ECO:0000256" key="3">
    <source>
        <dbReference type="ARBA" id="ARBA00023163"/>
    </source>
</evidence>
<dbReference type="Pfam" id="PF12802">
    <property type="entry name" value="MarR_2"/>
    <property type="match status" value="1"/>
</dbReference>
<dbReference type="SUPFAM" id="SSF46785">
    <property type="entry name" value="Winged helix' DNA-binding domain"/>
    <property type="match status" value="1"/>
</dbReference>
<dbReference type="GO" id="GO:0003677">
    <property type="term" value="F:DNA binding"/>
    <property type="evidence" value="ECO:0007669"/>
    <property type="project" value="UniProtKB-KW"/>
</dbReference>
<dbReference type="GO" id="GO:0003700">
    <property type="term" value="F:DNA-binding transcription factor activity"/>
    <property type="evidence" value="ECO:0007669"/>
    <property type="project" value="InterPro"/>
</dbReference>
<dbReference type="AlphaFoldDB" id="A0A2S6ND93"/>
<dbReference type="PROSITE" id="PS50995">
    <property type="entry name" value="HTH_MARR_2"/>
    <property type="match status" value="1"/>
</dbReference>
<evidence type="ECO:0000256" key="2">
    <source>
        <dbReference type="ARBA" id="ARBA00023125"/>
    </source>
</evidence>
<reference evidence="4 5" key="1">
    <citation type="journal article" date="2018" name="Arch. Microbiol.">
        <title>New insights into the metabolic potential of the phototrophic purple bacterium Rhodopila globiformis DSM 161(T) from its draft genome sequence and evidence for a vanadium-dependent nitrogenase.</title>
        <authorList>
            <person name="Imhoff J.F."/>
            <person name="Rahn T."/>
            <person name="Kunzel S."/>
            <person name="Neulinger S.C."/>
        </authorList>
    </citation>
    <scope>NUCLEOTIDE SEQUENCE [LARGE SCALE GENOMIC DNA]</scope>
    <source>
        <strain evidence="4 5">DSM 16996</strain>
    </source>
</reference>
<dbReference type="OrthoDB" id="582199at2"/>
<dbReference type="RefSeq" id="WP_104506795.1">
    <property type="nucleotide sequence ID" value="NZ_JACIGC010000005.1"/>
</dbReference>
<dbReference type="PANTHER" id="PTHR33164:SF64">
    <property type="entry name" value="TRANSCRIPTIONAL REGULATOR SLYA"/>
    <property type="match status" value="1"/>
</dbReference>
<keyword evidence="3" id="KW-0804">Transcription</keyword>
<dbReference type="Gene3D" id="1.10.10.10">
    <property type="entry name" value="Winged helix-like DNA-binding domain superfamily/Winged helix DNA-binding domain"/>
    <property type="match status" value="1"/>
</dbReference>
<keyword evidence="5" id="KW-1185">Reference proteome</keyword>
<gene>
    <name evidence="4" type="ORF">CCR94_05110</name>
</gene>
<sequence length="147" mass="16512">MSVDWFFEHALLLPRRARAVINARVENLGLTNATSRTLYFLGRLGDGVRVKDLAEALELERPSLAALLDRLEEGGFVQRREDTADRRGKTLHLTARGRAIFHQADDLVREVRQEILAGVAPEDFAACRRVFDRAFANLEKLRAGEGA</sequence>
<evidence type="ECO:0000313" key="4">
    <source>
        <dbReference type="EMBL" id="PPQ32561.1"/>
    </source>
</evidence>
<dbReference type="InterPro" id="IPR039422">
    <property type="entry name" value="MarR/SlyA-like"/>
</dbReference>
<organism evidence="4 5">
    <name type="scientific">Rhodoblastus sphagnicola</name>
    <dbReference type="NCBI Taxonomy" id="333368"/>
    <lineage>
        <taxon>Bacteria</taxon>
        <taxon>Pseudomonadati</taxon>
        <taxon>Pseudomonadota</taxon>
        <taxon>Alphaproteobacteria</taxon>
        <taxon>Hyphomicrobiales</taxon>
        <taxon>Rhodoblastaceae</taxon>
        <taxon>Rhodoblastus</taxon>
    </lineage>
</organism>
<proteinExistence type="predicted"/>
<accession>A0A2S6ND93</accession>
<dbReference type="SMART" id="SM00347">
    <property type="entry name" value="HTH_MARR"/>
    <property type="match status" value="1"/>
</dbReference>
<comment type="caution">
    <text evidence="4">The sequence shown here is derived from an EMBL/GenBank/DDBJ whole genome shotgun (WGS) entry which is preliminary data.</text>
</comment>